<keyword evidence="2" id="KW-0677">Repeat</keyword>
<dbReference type="Pfam" id="PF13966">
    <property type="entry name" value="zf-RVT"/>
    <property type="match status" value="1"/>
</dbReference>
<gene>
    <name evidence="5" type="ORF">Acr_23g0013310</name>
</gene>
<evidence type="ECO:0000256" key="1">
    <source>
        <dbReference type="ARBA" id="ARBA00022614"/>
    </source>
</evidence>
<dbReference type="SMART" id="SM00369">
    <property type="entry name" value="LRR_TYP"/>
    <property type="match status" value="3"/>
</dbReference>
<feature type="region of interest" description="Disordered" evidence="3">
    <location>
        <begin position="728"/>
        <end position="836"/>
    </location>
</feature>
<dbReference type="Proteomes" id="UP000585474">
    <property type="component" value="Unassembled WGS sequence"/>
</dbReference>
<dbReference type="GO" id="GO:0005634">
    <property type="term" value="C:nucleus"/>
    <property type="evidence" value="ECO:0007669"/>
    <property type="project" value="UniProtKB-SubCell"/>
</dbReference>
<dbReference type="GO" id="GO:0046872">
    <property type="term" value="F:metal ion binding"/>
    <property type="evidence" value="ECO:0007669"/>
    <property type="project" value="UniProtKB-KW"/>
</dbReference>
<evidence type="ECO:0000313" key="5">
    <source>
        <dbReference type="EMBL" id="GFZ12946.1"/>
    </source>
</evidence>
<feature type="compositionally biased region" description="Polar residues" evidence="3">
    <location>
        <begin position="915"/>
        <end position="924"/>
    </location>
</feature>
<keyword evidence="1" id="KW-0433">Leucine-rich repeat</keyword>
<accession>A0A7J0GQ60</accession>
<feature type="region of interest" description="Disordered" evidence="3">
    <location>
        <begin position="849"/>
        <end position="897"/>
    </location>
</feature>
<dbReference type="InterPro" id="IPR036691">
    <property type="entry name" value="Endo/exonu/phosph_ase_sf"/>
</dbReference>
<dbReference type="Gene3D" id="3.80.10.10">
    <property type="entry name" value="Ribonuclease Inhibitor"/>
    <property type="match status" value="1"/>
</dbReference>
<evidence type="ECO:0000259" key="4">
    <source>
        <dbReference type="PROSITE" id="PS50878"/>
    </source>
</evidence>
<dbReference type="InterPro" id="IPR003591">
    <property type="entry name" value="Leu-rich_rpt_typical-subtyp"/>
</dbReference>
<feature type="region of interest" description="Disordered" evidence="3">
    <location>
        <begin position="516"/>
        <end position="578"/>
    </location>
</feature>
<feature type="compositionally biased region" description="Low complexity" evidence="3">
    <location>
        <begin position="680"/>
        <end position="691"/>
    </location>
</feature>
<dbReference type="GO" id="GO:0051707">
    <property type="term" value="P:response to other organism"/>
    <property type="evidence" value="ECO:0007669"/>
    <property type="project" value="UniProtKB-ARBA"/>
</dbReference>
<dbReference type="PANTHER" id="PTHR33116:SF80">
    <property type="entry name" value="REVERSE TRANSCRIPTASE ZINC-BINDING DOMAIN-CONTAINING PROTEIN"/>
    <property type="match status" value="1"/>
</dbReference>
<feature type="region of interest" description="Disordered" evidence="3">
    <location>
        <begin position="912"/>
        <end position="952"/>
    </location>
</feature>
<reference evidence="5 6" key="1">
    <citation type="submission" date="2019-07" db="EMBL/GenBank/DDBJ databases">
        <title>De Novo Assembly of kiwifruit Actinidia rufa.</title>
        <authorList>
            <person name="Sugita-Konishi S."/>
            <person name="Sato K."/>
            <person name="Mori E."/>
            <person name="Abe Y."/>
            <person name="Kisaki G."/>
            <person name="Hamano K."/>
            <person name="Suezawa K."/>
            <person name="Otani M."/>
            <person name="Fukuda T."/>
            <person name="Manabe T."/>
            <person name="Gomi K."/>
            <person name="Tabuchi M."/>
            <person name="Akimitsu K."/>
            <person name="Kataoka I."/>
        </authorList>
    </citation>
    <scope>NUCLEOTIDE SEQUENCE [LARGE SCALE GENOMIC DNA]</scope>
    <source>
        <strain evidence="6">cv. Fuchu</strain>
    </source>
</reference>
<name>A0A7J0GQ60_9ERIC</name>
<feature type="compositionally biased region" description="Basic and acidic residues" evidence="3">
    <location>
        <begin position="728"/>
        <end position="748"/>
    </location>
</feature>
<dbReference type="GO" id="GO:0006952">
    <property type="term" value="P:defense response"/>
    <property type="evidence" value="ECO:0007669"/>
    <property type="project" value="UniProtKB-ARBA"/>
</dbReference>
<dbReference type="InterPro" id="IPR043502">
    <property type="entry name" value="DNA/RNA_pol_sf"/>
</dbReference>
<dbReference type="Gene3D" id="3.60.10.10">
    <property type="entry name" value="Endonuclease/exonuclease/phosphatase"/>
    <property type="match status" value="1"/>
</dbReference>
<dbReference type="FunFam" id="3.80.10.10:FF:000320">
    <property type="entry name" value="Protein phosphatase 1 regulatory subunit pprA"/>
    <property type="match status" value="1"/>
</dbReference>
<evidence type="ECO:0000256" key="2">
    <source>
        <dbReference type="ARBA" id="ARBA00022737"/>
    </source>
</evidence>
<feature type="compositionally biased region" description="Polar residues" evidence="3">
    <location>
        <begin position="7"/>
        <end position="24"/>
    </location>
</feature>
<feature type="domain" description="Reverse transcriptase" evidence="4">
    <location>
        <begin position="1328"/>
        <end position="1574"/>
    </location>
</feature>
<dbReference type="InterPro" id="IPR026960">
    <property type="entry name" value="RVT-Znf"/>
</dbReference>
<proteinExistence type="predicted"/>
<dbReference type="PANTHER" id="PTHR33116">
    <property type="entry name" value="REVERSE TRANSCRIPTASE ZINC-BINDING DOMAIN-CONTAINING PROTEIN-RELATED-RELATED"/>
    <property type="match status" value="1"/>
</dbReference>
<dbReference type="CDD" id="cd01650">
    <property type="entry name" value="RT_nLTR_like"/>
    <property type="match status" value="1"/>
</dbReference>
<dbReference type="SUPFAM" id="SSF56219">
    <property type="entry name" value="DNase I-like"/>
    <property type="match status" value="1"/>
</dbReference>
<feature type="region of interest" description="Disordered" evidence="3">
    <location>
        <begin position="1"/>
        <end position="25"/>
    </location>
</feature>
<dbReference type="PROSITE" id="PS51450">
    <property type="entry name" value="LRR"/>
    <property type="match status" value="3"/>
</dbReference>
<protein>
    <submittedName>
        <fullName evidence="5">Outer arm dynein light chain 1 protein</fullName>
    </submittedName>
</protein>
<feature type="region of interest" description="Disordered" evidence="3">
    <location>
        <begin position="85"/>
        <end position="111"/>
    </location>
</feature>
<comment type="caution">
    <text evidence="5">The sequence shown here is derived from an EMBL/GenBank/DDBJ whole genome shotgun (WGS) entry which is preliminary data.</text>
</comment>
<dbReference type="SMART" id="SM00365">
    <property type="entry name" value="LRR_SD22"/>
    <property type="match status" value="4"/>
</dbReference>
<keyword evidence="6" id="KW-1185">Reference proteome</keyword>
<dbReference type="SUPFAM" id="SSF56672">
    <property type="entry name" value="DNA/RNA polymerases"/>
    <property type="match status" value="1"/>
</dbReference>
<dbReference type="PROSITE" id="PS50878">
    <property type="entry name" value="RT_POL"/>
    <property type="match status" value="1"/>
</dbReference>
<dbReference type="Pfam" id="PF00078">
    <property type="entry name" value="RVT_1"/>
    <property type="match status" value="1"/>
</dbReference>
<dbReference type="GO" id="GO:0004535">
    <property type="term" value="F:poly(A)-specific ribonuclease activity"/>
    <property type="evidence" value="ECO:0007669"/>
    <property type="project" value="UniProtKB-EC"/>
</dbReference>
<dbReference type="InterPro" id="IPR001611">
    <property type="entry name" value="Leu-rich_rpt"/>
</dbReference>
<dbReference type="InterPro" id="IPR000477">
    <property type="entry name" value="RT_dom"/>
</dbReference>
<dbReference type="OrthoDB" id="1904536at2759"/>
<feature type="compositionally biased region" description="Basic and acidic residues" evidence="3">
    <location>
        <begin position="788"/>
        <end position="800"/>
    </location>
</feature>
<dbReference type="GO" id="GO:0005737">
    <property type="term" value="C:cytoplasm"/>
    <property type="evidence" value="ECO:0007669"/>
    <property type="project" value="UniProtKB-SubCell"/>
</dbReference>
<feature type="region of interest" description="Disordered" evidence="3">
    <location>
        <begin position="671"/>
        <end position="702"/>
    </location>
</feature>
<dbReference type="SUPFAM" id="SSF52075">
    <property type="entry name" value="Outer arm dynein light chain 1"/>
    <property type="match status" value="1"/>
</dbReference>
<sequence>MKKTLEDCSQSQAMKDFETSSGLNSPDLKVQGVAIPINSAGHVISSSSIQRSWKSGQINNNYNIESEREVGHAGRIKKSLSLGSGLDREGRVSVGNDSEDETDIGNSCDRSHDYKETVVPVGGRDPEINIHSNRKKVTHENFDVHVSSEGARDSGDYTPHNPPVIDLTVLDSRQKEMVIHEVGTGVIPVGERGDRILDNEKSNCESPPEDGYDSYNCVGSAKHWIVPITDEVNVEEHPHGESSARQWEEFPGKDHKIKYIVEWVIDLQHCGPLDETNDGLSNIDDHQVRRGTTVMDNVTAARFDGRATPGMEAAKKYISSLSAASTTAQLMNHGLVVIPFLSAFVSLRALNLSGNAIVRITAGALPRGLHNLNLSKNKISTIEGLRELTRLRVLDLSYNRIVRIGHGLASCSPLKELYLAGNKISEVEGLHRLLKLSVLDLRFNKISTAKCLGQLAANYNSLQAIGLEGNPAQKNVGDEQLKKYLQGLLPLLAYFNRQSIKAGPLKDVADRSARLGITADRGHRSEHKTLRKGSHGASAHKTPFSSSIHCGRSQAVVSQKPASKGKPDHLPPTGIKTSTTHRNNFYDFSSKLLSFRSDLSMRRSRMFAGQVASQLSLNCDNNLHNDRMSAIAVVRTWATIAEFVRINCRFVWVDSRWIGAVAAAGAREELEEEQITEDNAAATDTADPPTARQNASAKTGIAQCETSTAGEIREKLLGWERMLLGRKGKQEKIMGHSKEGCKANKDNTNKVQGTKATEVGTEKGKETEAAAAESKQPDRNLRGRNKERKLAGMDNKENKDVVAVQSPAEETEPGIEKNQNPNPTPESEKEESLSKAFKLSKEQLLSIPRHQKKAQAGEALTVKQANQKASAEPRTKMQQSPKEVKGSSVTVEKKSAAQPIGRSITAILVAKNSEKPQLSSSSNPAPIKGEEGRKKRDKKGPEKIGLNSPLKHNGVLNHARRNKVDIMGILETKISKQSLEDIARRKFKSWRVEDNFLLNPNGRILILWKEDKVQLQIIETTDQVIYCLAICKSSSIKIFISFIYAFNSIVGRRPLWDNLRKFNASLELPWILLGDFNNVFNSDEKANGLPVTIYEIRDFKNCCYDISISDLRSTGVYLTWSNSSVWCKLDRAMTTPPVLFPCLGKMTEESARSNFSTCGPSMKNFQKLSAEFGECSLKAQPCTEAAEEELSKAQQQLHDNPADPNFQRLVPELRQKALKLAEAELSYCSQLAKSKFLKNCDKGTKFSHDLIKSNRVKNHIASISLEDGSRTSSKNQVGEAFVQYYRRLLGTKNECTRHSRDTVLQGKLLDPDQADCLIRPISNEEIKAAIFSIGEDKAPGQMVLALIPKSKNADRVEEFRPIACCNVIYKETETFRPFRWKQKEILFLAPRCILNVDLRKAFDTLDWDFVQDMLSALQFPPKFIEWIMTCISSTSYSISYNGSLHGFFKGNRGLRQGDPISPYLFVICLEYLSRGLGRLKENPDFNFHPKCGGLKITHLAFADDLVLFSRGDATSVALLMNILNHFRDYSGLRVSIAKSSLFRVGMCSQDMETIKEITNFSQGSFPFRYLGIPMADSRLSIAQYGPMIDKILGGVECFWLSILPTLAGVQAKIIKLWRNFLWSDKCNENKRLLVAWRDITLPKIEGGLGIRNSKAWNKALLSKTMWDIQAKKDTLWVQWQAAAHKINQWMANGELNSKLAYEYFRPKAIKLQWPKVIWTNYATPKHAVIFWLAMKEKLLTKDRLHDPGANQLCSLCRTENETVEHLFFQCNFVRQVWNSIKGWLGFRRALTLKATAKWSIKEARGTGIQSKAKRLGITCTIYFEWEARNLRTFEGRVQAPEAVIRKIQISVYRVLNNIQSDLP</sequence>
<dbReference type="Pfam" id="PF14580">
    <property type="entry name" value="LRR_9"/>
    <property type="match status" value="1"/>
</dbReference>
<dbReference type="EMBL" id="BJWL01000023">
    <property type="protein sequence ID" value="GFZ12946.1"/>
    <property type="molecule type" value="Genomic_DNA"/>
</dbReference>
<feature type="compositionally biased region" description="Basic and acidic residues" evidence="3">
    <location>
        <begin position="928"/>
        <end position="942"/>
    </location>
</feature>
<dbReference type="InterPro" id="IPR032675">
    <property type="entry name" value="LRR_dom_sf"/>
</dbReference>
<organism evidence="5 6">
    <name type="scientific">Actinidia rufa</name>
    <dbReference type="NCBI Taxonomy" id="165716"/>
    <lineage>
        <taxon>Eukaryota</taxon>
        <taxon>Viridiplantae</taxon>
        <taxon>Streptophyta</taxon>
        <taxon>Embryophyta</taxon>
        <taxon>Tracheophyta</taxon>
        <taxon>Spermatophyta</taxon>
        <taxon>Magnoliopsida</taxon>
        <taxon>eudicotyledons</taxon>
        <taxon>Gunneridae</taxon>
        <taxon>Pentapetalae</taxon>
        <taxon>asterids</taxon>
        <taxon>Ericales</taxon>
        <taxon>Actinidiaceae</taxon>
        <taxon>Actinidia</taxon>
    </lineage>
</organism>
<evidence type="ECO:0000256" key="3">
    <source>
        <dbReference type="SAM" id="MobiDB-lite"/>
    </source>
</evidence>
<evidence type="ECO:0000313" key="6">
    <source>
        <dbReference type="Proteomes" id="UP000585474"/>
    </source>
</evidence>
<feature type="compositionally biased region" description="Basic residues" evidence="3">
    <location>
        <begin position="524"/>
        <end position="534"/>
    </location>
</feature>